<comment type="caution">
    <text evidence="4">The sequence shown here is derived from an EMBL/GenBank/DDBJ whole genome shotgun (WGS) entry which is preliminary data.</text>
</comment>
<name>A0A084IGN5_SALHC</name>
<dbReference type="GO" id="GO:0005524">
    <property type="term" value="F:ATP binding"/>
    <property type="evidence" value="ECO:0007669"/>
    <property type="project" value="UniProtKB-KW"/>
</dbReference>
<proteinExistence type="predicted"/>
<sequence>MLLDVRPESTAPLSSFSDLDAEWEIHTCDGIDGVRALANDRSYPVGVIDLSHRCLAAPGIEELLLATPRTRWIALLKAGALEDGVLRRLIRDLFHDFHTLPVDVGRLRMALGHAHGMGTLDGSDCEYDGDFDMVGQSAPMRELYRAIEKAARAEAPVLIHGESGTGKELVARAIHTHSARRYAPFIAVNCGALPANLIQSELFGHERGSFTGAHRRMIGKIEAAAPGTILLDEIGYVTVNS</sequence>
<keyword evidence="5" id="KW-1185">Reference proteome</keyword>
<evidence type="ECO:0000313" key="4">
    <source>
        <dbReference type="EMBL" id="KEZ75869.1"/>
    </source>
</evidence>
<evidence type="ECO:0000313" key="5">
    <source>
        <dbReference type="Proteomes" id="UP000028302"/>
    </source>
</evidence>
<dbReference type="PROSITE" id="PS50045">
    <property type="entry name" value="SIGMA54_INTERACT_4"/>
    <property type="match status" value="1"/>
</dbReference>
<dbReference type="Gene3D" id="3.40.50.300">
    <property type="entry name" value="P-loop containing nucleotide triphosphate hydrolases"/>
    <property type="match status" value="1"/>
</dbReference>
<dbReference type="Pfam" id="PF20161">
    <property type="entry name" value="VpsR"/>
    <property type="match status" value="1"/>
</dbReference>
<gene>
    <name evidence="4" type="ORF">C41B8_17903</name>
</gene>
<dbReference type="AlphaFoldDB" id="A0A084IGN5"/>
<keyword evidence="2" id="KW-0067">ATP-binding</keyword>
<dbReference type="PANTHER" id="PTHR32071">
    <property type="entry name" value="TRANSCRIPTIONAL REGULATORY PROTEIN"/>
    <property type="match status" value="1"/>
</dbReference>
<dbReference type="PROSITE" id="PS00675">
    <property type="entry name" value="SIGMA54_INTERACT_1"/>
    <property type="match status" value="1"/>
</dbReference>
<dbReference type="GO" id="GO:0006355">
    <property type="term" value="P:regulation of DNA-templated transcription"/>
    <property type="evidence" value="ECO:0007669"/>
    <property type="project" value="InterPro"/>
</dbReference>
<evidence type="ECO:0000256" key="2">
    <source>
        <dbReference type="ARBA" id="ARBA00022840"/>
    </source>
</evidence>
<dbReference type="SUPFAM" id="SSF52172">
    <property type="entry name" value="CheY-like"/>
    <property type="match status" value="1"/>
</dbReference>
<dbReference type="EMBL" id="APNK01000048">
    <property type="protein sequence ID" value="KEZ75869.1"/>
    <property type="molecule type" value="Genomic_DNA"/>
</dbReference>
<dbReference type="InterPro" id="IPR045343">
    <property type="entry name" value="VpsR"/>
</dbReference>
<dbReference type="eggNOG" id="COG2204">
    <property type="taxonomic scope" value="Bacteria"/>
</dbReference>
<dbReference type="InterPro" id="IPR002078">
    <property type="entry name" value="Sigma_54_int"/>
</dbReference>
<protein>
    <submittedName>
        <fullName evidence="4">Fis family sigma-54 specific transcriptional regulator</fullName>
    </submittedName>
</protein>
<reference evidence="4 5" key="1">
    <citation type="submission" date="2013-03" db="EMBL/GenBank/DDBJ databases">
        <title>Salinisphaera hydrothermalis C41B8 Genome Sequencing.</title>
        <authorList>
            <person name="Li C."/>
            <person name="Lai Q."/>
            <person name="Shao Z."/>
        </authorList>
    </citation>
    <scope>NUCLEOTIDE SEQUENCE [LARGE SCALE GENOMIC DNA]</scope>
    <source>
        <strain evidence="4 5">C41B8</strain>
    </source>
</reference>
<feature type="domain" description="Sigma-54 factor interaction" evidence="3">
    <location>
        <begin position="133"/>
        <end position="241"/>
    </location>
</feature>
<organism evidence="4 5">
    <name type="scientific">Salinisphaera hydrothermalis (strain C41B8)</name>
    <dbReference type="NCBI Taxonomy" id="1304275"/>
    <lineage>
        <taxon>Bacteria</taxon>
        <taxon>Pseudomonadati</taxon>
        <taxon>Pseudomonadota</taxon>
        <taxon>Gammaproteobacteria</taxon>
        <taxon>Salinisphaerales</taxon>
        <taxon>Salinisphaeraceae</taxon>
        <taxon>Salinisphaera</taxon>
    </lineage>
</organism>
<dbReference type="InterPro" id="IPR011006">
    <property type="entry name" value="CheY-like_superfamily"/>
</dbReference>
<accession>A0A084IGN5</accession>
<dbReference type="InterPro" id="IPR025662">
    <property type="entry name" value="Sigma_54_int_dom_ATP-bd_1"/>
</dbReference>
<evidence type="ECO:0000256" key="1">
    <source>
        <dbReference type="ARBA" id="ARBA00022741"/>
    </source>
</evidence>
<dbReference type="InterPro" id="IPR027417">
    <property type="entry name" value="P-loop_NTPase"/>
</dbReference>
<dbReference type="STRING" id="1304275.C41B8_17903"/>
<dbReference type="SUPFAM" id="SSF52540">
    <property type="entry name" value="P-loop containing nucleoside triphosphate hydrolases"/>
    <property type="match status" value="1"/>
</dbReference>
<dbReference type="Pfam" id="PF00158">
    <property type="entry name" value="Sigma54_activat"/>
    <property type="match status" value="1"/>
</dbReference>
<dbReference type="CDD" id="cd00009">
    <property type="entry name" value="AAA"/>
    <property type="match status" value="1"/>
</dbReference>
<dbReference type="Proteomes" id="UP000028302">
    <property type="component" value="Unassembled WGS sequence"/>
</dbReference>
<evidence type="ECO:0000259" key="3">
    <source>
        <dbReference type="PROSITE" id="PS50045"/>
    </source>
</evidence>
<keyword evidence="1" id="KW-0547">Nucleotide-binding</keyword>